<evidence type="ECO:0000256" key="1">
    <source>
        <dbReference type="ARBA" id="ARBA00004162"/>
    </source>
</evidence>
<evidence type="ECO:0000256" key="4">
    <source>
        <dbReference type="ARBA" id="ARBA00022989"/>
    </source>
</evidence>
<dbReference type="AlphaFoldDB" id="A0A2N2F3C8"/>
<reference evidence="8 9" key="1">
    <citation type="journal article" date="2017" name="ISME J.">
        <title>Potential for microbial H2 and metal transformations associated with novel bacteria and archaea in deep terrestrial subsurface sediments.</title>
        <authorList>
            <person name="Hernsdorf A.W."/>
            <person name="Amano Y."/>
            <person name="Miyakawa K."/>
            <person name="Ise K."/>
            <person name="Suzuki Y."/>
            <person name="Anantharaman K."/>
            <person name="Probst A."/>
            <person name="Burstein D."/>
            <person name="Thomas B.C."/>
            <person name="Banfield J.F."/>
        </authorList>
    </citation>
    <scope>NUCLEOTIDE SEQUENCE [LARGE SCALE GENOMIC DNA]</scope>
    <source>
        <strain evidence="8">HGW-Dojkabacteria-1</strain>
    </source>
</reference>
<evidence type="ECO:0000256" key="6">
    <source>
        <dbReference type="SAM" id="Phobius"/>
    </source>
</evidence>
<sequence>MSKKLYRSETDKMIGGVCGGLAEYFNIDSSIVRLIFVFVLLYGGSGLLAYLILWVVLPSSSALDLSSDEVISKNTQEIKEKVEKSAKGIKREVKSDTREK</sequence>
<evidence type="ECO:0000256" key="2">
    <source>
        <dbReference type="ARBA" id="ARBA00022475"/>
    </source>
</evidence>
<dbReference type="PANTHER" id="PTHR33885:SF3">
    <property type="entry name" value="PHAGE SHOCK PROTEIN C"/>
    <property type="match status" value="1"/>
</dbReference>
<evidence type="ECO:0000259" key="7">
    <source>
        <dbReference type="Pfam" id="PF04024"/>
    </source>
</evidence>
<evidence type="ECO:0000256" key="5">
    <source>
        <dbReference type="ARBA" id="ARBA00023136"/>
    </source>
</evidence>
<organism evidence="8 9">
    <name type="scientific">Candidatus Dojkabacteria bacterium HGW-Dojkabacteria-1</name>
    <dbReference type="NCBI Taxonomy" id="2013761"/>
    <lineage>
        <taxon>Bacteria</taxon>
        <taxon>Candidatus Dojkabacteria</taxon>
    </lineage>
</organism>
<evidence type="ECO:0000313" key="9">
    <source>
        <dbReference type="Proteomes" id="UP000233417"/>
    </source>
</evidence>
<dbReference type="Pfam" id="PF04024">
    <property type="entry name" value="PspC"/>
    <property type="match status" value="1"/>
</dbReference>
<keyword evidence="3 6" id="KW-0812">Transmembrane</keyword>
<dbReference type="GO" id="GO:0005886">
    <property type="term" value="C:plasma membrane"/>
    <property type="evidence" value="ECO:0007669"/>
    <property type="project" value="UniProtKB-SubCell"/>
</dbReference>
<evidence type="ECO:0000313" key="8">
    <source>
        <dbReference type="EMBL" id="PKN02724.1"/>
    </source>
</evidence>
<name>A0A2N2F3C8_9BACT</name>
<keyword evidence="4 6" id="KW-1133">Transmembrane helix</keyword>
<dbReference type="Proteomes" id="UP000233417">
    <property type="component" value="Unassembled WGS sequence"/>
</dbReference>
<feature type="domain" description="Phage shock protein PspC N-terminal" evidence="7">
    <location>
        <begin position="3"/>
        <end position="59"/>
    </location>
</feature>
<accession>A0A2N2F3C8</accession>
<comment type="subcellular location">
    <subcellularLocation>
        <location evidence="1">Cell membrane</location>
        <topology evidence="1">Single-pass membrane protein</topology>
    </subcellularLocation>
</comment>
<gene>
    <name evidence="8" type="ORF">CVU76_01670</name>
</gene>
<evidence type="ECO:0000256" key="3">
    <source>
        <dbReference type="ARBA" id="ARBA00022692"/>
    </source>
</evidence>
<dbReference type="InterPro" id="IPR052027">
    <property type="entry name" value="PspC"/>
</dbReference>
<keyword evidence="5 6" id="KW-0472">Membrane</keyword>
<protein>
    <recommendedName>
        <fullName evidence="7">Phage shock protein PspC N-terminal domain-containing protein</fullName>
    </recommendedName>
</protein>
<dbReference type="InterPro" id="IPR007168">
    <property type="entry name" value="Phageshock_PspC_N"/>
</dbReference>
<dbReference type="PANTHER" id="PTHR33885">
    <property type="entry name" value="PHAGE SHOCK PROTEIN C"/>
    <property type="match status" value="1"/>
</dbReference>
<dbReference type="EMBL" id="PHAO01000001">
    <property type="protein sequence ID" value="PKN02724.1"/>
    <property type="molecule type" value="Genomic_DNA"/>
</dbReference>
<keyword evidence="2" id="KW-1003">Cell membrane</keyword>
<comment type="caution">
    <text evidence="8">The sequence shown here is derived from an EMBL/GenBank/DDBJ whole genome shotgun (WGS) entry which is preliminary data.</text>
</comment>
<feature type="transmembrane region" description="Helical" evidence="6">
    <location>
        <begin position="34"/>
        <end position="57"/>
    </location>
</feature>
<proteinExistence type="predicted"/>